<feature type="site" description="Important for catalytic activity" evidence="5">
    <location>
        <position position="108"/>
    </location>
</feature>
<dbReference type="SUPFAM" id="SSF51735">
    <property type="entry name" value="NAD(P)-binding Rossmann-fold domains"/>
    <property type="match status" value="1"/>
</dbReference>
<feature type="binding site" evidence="5">
    <location>
        <begin position="13"/>
        <end position="19"/>
    </location>
    <ligand>
        <name>NADP(+)</name>
        <dbReference type="ChEBI" id="CHEBI:58349"/>
    </ligand>
</feature>
<comment type="pathway">
    <text evidence="5">Nucleotide-sugar biosynthesis; GDP-L-fucose biosynthesis via de novo pathway; GDP-L-fucose from GDP-alpha-D-mannose: step 2/2.</text>
</comment>
<evidence type="ECO:0000256" key="1">
    <source>
        <dbReference type="ARBA" id="ARBA00005959"/>
    </source>
</evidence>
<dbReference type="GO" id="GO:0042351">
    <property type="term" value="P:'de novo' GDP-L-fucose biosynthetic process"/>
    <property type="evidence" value="ECO:0007669"/>
    <property type="project" value="UniProtKB-UniRule"/>
</dbReference>
<feature type="site" description="Important for catalytic activity" evidence="5">
    <location>
        <position position="110"/>
    </location>
</feature>
<dbReference type="InterPro" id="IPR028614">
    <property type="entry name" value="GDP_fucose/colitose_synth"/>
</dbReference>
<dbReference type="PANTHER" id="PTHR43238">
    <property type="entry name" value="GDP-L-FUCOSE SYNTHASE"/>
    <property type="match status" value="1"/>
</dbReference>
<dbReference type="EMBL" id="PEZP01000031">
    <property type="protein sequence ID" value="PIT98106.1"/>
    <property type="molecule type" value="Genomic_DNA"/>
</dbReference>
<evidence type="ECO:0000313" key="7">
    <source>
        <dbReference type="EMBL" id="PIT98106.1"/>
    </source>
</evidence>
<dbReference type="Gene3D" id="3.90.25.10">
    <property type="entry name" value="UDP-galactose 4-epimerase, domain 1"/>
    <property type="match status" value="1"/>
</dbReference>
<dbReference type="GO" id="GO:0050577">
    <property type="term" value="F:GDP-L-fucose synthase activity"/>
    <property type="evidence" value="ECO:0007669"/>
    <property type="project" value="UniProtKB-UniRule"/>
</dbReference>
<dbReference type="HAMAP" id="MF_00956">
    <property type="entry name" value="GDP_fucose_synth"/>
    <property type="match status" value="1"/>
</dbReference>
<feature type="binding site" evidence="5">
    <location>
        <position position="211"/>
    </location>
    <ligand>
        <name>substrate</name>
    </ligand>
</feature>
<dbReference type="EC" id="1.1.1.271" evidence="5"/>
<dbReference type="Pfam" id="PF01370">
    <property type="entry name" value="Epimerase"/>
    <property type="match status" value="1"/>
</dbReference>
<comment type="caution">
    <text evidence="5">Lacks conserved residue(s) required for the propagation of feature annotation.</text>
</comment>
<evidence type="ECO:0000256" key="5">
    <source>
        <dbReference type="HAMAP-Rule" id="MF_00956"/>
    </source>
</evidence>
<keyword evidence="5" id="KW-0511">Multifunctional enzyme</keyword>
<dbReference type="InterPro" id="IPR036291">
    <property type="entry name" value="NAD(P)-bd_dom_sf"/>
</dbReference>
<comment type="function">
    <text evidence="5">Catalyzes the two-step NADP-dependent conversion of GDP-4-dehydro-6-deoxy-D-mannose to GDP-fucose, involving an epimerase and a reductase reaction.</text>
</comment>
<dbReference type="GO" id="GO:0070401">
    <property type="term" value="F:NADP+ binding"/>
    <property type="evidence" value="ECO:0007669"/>
    <property type="project" value="UniProtKB-UniRule"/>
</dbReference>
<keyword evidence="4 5" id="KW-0413">Isomerase</keyword>
<feature type="binding site" evidence="5">
    <location>
        <position position="204"/>
    </location>
    <ligand>
        <name>substrate</name>
    </ligand>
</feature>
<comment type="similarity">
    <text evidence="1 5">Belongs to the NAD(P)-dependent epimerase/dehydratase family. Fucose synthase subfamily.</text>
</comment>
<feature type="active site" description="Proton donor/acceptor" evidence="5">
    <location>
        <position position="138"/>
    </location>
</feature>
<reference evidence="8" key="1">
    <citation type="submission" date="2017-09" db="EMBL/GenBank/DDBJ databases">
        <title>Depth-based differentiation of microbial function through sediment-hosted aquifers and enrichment of novel symbionts in the deep terrestrial subsurface.</title>
        <authorList>
            <person name="Probst A.J."/>
            <person name="Ladd B."/>
            <person name="Jarett J.K."/>
            <person name="Geller-Mcgrath D.E."/>
            <person name="Sieber C.M.K."/>
            <person name="Emerson J.B."/>
            <person name="Anantharaman K."/>
            <person name="Thomas B.C."/>
            <person name="Malmstrom R."/>
            <person name="Stieglmeier M."/>
            <person name="Klingl A."/>
            <person name="Woyke T."/>
            <person name="Ryan C.M."/>
            <person name="Banfield J.F."/>
        </authorList>
    </citation>
    <scope>NUCLEOTIDE SEQUENCE [LARGE SCALE GENOMIC DNA]</scope>
</reference>
<feature type="binding site" evidence="5">
    <location>
        <position position="142"/>
    </location>
    <ligand>
        <name>NADP(+)</name>
        <dbReference type="ChEBI" id="CHEBI:58349"/>
    </ligand>
</feature>
<dbReference type="InterPro" id="IPR001509">
    <property type="entry name" value="Epimerase_deHydtase"/>
</dbReference>
<comment type="catalytic activity">
    <reaction evidence="5">
        <text>GDP-beta-L-fucose + NADP(+) = GDP-4-dehydro-alpha-D-rhamnose + NADPH + H(+)</text>
        <dbReference type="Rhea" id="RHEA:18885"/>
        <dbReference type="ChEBI" id="CHEBI:15378"/>
        <dbReference type="ChEBI" id="CHEBI:57273"/>
        <dbReference type="ChEBI" id="CHEBI:57783"/>
        <dbReference type="ChEBI" id="CHEBI:57964"/>
        <dbReference type="ChEBI" id="CHEBI:58349"/>
        <dbReference type="EC" id="1.1.1.271"/>
    </reaction>
</comment>
<feature type="domain" description="NAD-dependent epimerase/dehydratase" evidence="6">
    <location>
        <begin position="9"/>
        <end position="239"/>
    </location>
</feature>
<organism evidence="7 8">
    <name type="scientific">Candidatus Andersenbacteria bacterium CG10_big_fil_rev_8_21_14_0_10_54_11</name>
    <dbReference type="NCBI Taxonomy" id="1974485"/>
    <lineage>
        <taxon>Bacteria</taxon>
        <taxon>Candidatus Anderseniibacteriota</taxon>
    </lineage>
</organism>
<evidence type="ECO:0000313" key="8">
    <source>
        <dbReference type="Proteomes" id="UP000230731"/>
    </source>
</evidence>
<sequence>MLNLARQRILITGGHGFLGRHLIRRIEQLRPQELRWPNRKECDLLDPANCRRAVENIDLVIHAAAKVGGIEANRAAPGEFFYENALMGIQLLEAARQAGVKKFVQIGTVCEYPQEIEQLPYREEDLWFGYPEATNGPYGMSKKTLLVHGQAYRQQYALNVIHLLLTNLYGPGDHFGQKDAHVIASLIDRFAKAKQQGVPEVVCWGTGSPTREFLYVEDAAEGIIKAAEHYDGAEPINLGSGQEISIRYLADLIAEQFGYTGRITWDTSKPDGQPRRSFDSSKAKKQFAFTAKTRFPDGLTNTIAWYKELVAPKKKALPQY</sequence>
<protein>
    <recommendedName>
        <fullName evidence="5">GDP-L-fucose synthase</fullName>
        <ecNumber evidence="5">1.1.1.271</ecNumber>
    </recommendedName>
    <alternativeName>
        <fullName evidence="5">GDP-4-keto-6-deoxy-D-mannose-3,5-epimerase-4-reductase</fullName>
    </alternativeName>
</protein>
<keyword evidence="2 5" id="KW-0521">NADP</keyword>
<dbReference type="UniPathway" id="UPA00128">
    <property type="reaction ID" value="UER00191"/>
</dbReference>
<dbReference type="Proteomes" id="UP000230731">
    <property type="component" value="Unassembled WGS sequence"/>
</dbReference>
<dbReference type="AlphaFoldDB" id="A0A2M6WZA5"/>
<feature type="binding site" evidence="5">
    <location>
        <position position="271"/>
    </location>
    <ligand>
        <name>substrate</name>
    </ligand>
</feature>
<evidence type="ECO:0000256" key="3">
    <source>
        <dbReference type="ARBA" id="ARBA00023002"/>
    </source>
</evidence>
<dbReference type="GO" id="GO:0016853">
    <property type="term" value="F:isomerase activity"/>
    <property type="evidence" value="ECO:0007669"/>
    <property type="project" value="UniProtKB-KW"/>
</dbReference>
<dbReference type="Gene3D" id="3.40.50.720">
    <property type="entry name" value="NAD(P)-binding Rossmann-like Domain"/>
    <property type="match status" value="1"/>
</dbReference>
<dbReference type="PANTHER" id="PTHR43238:SF1">
    <property type="entry name" value="GDP-L-FUCOSE SYNTHASE"/>
    <property type="match status" value="1"/>
</dbReference>
<comment type="caution">
    <text evidence="7">The sequence shown here is derived from an EMBL/GenBank/DDBJ whole genome shotgun (WGS) entry which is preliminary data.</text>
</comment>
<gene>
    <name evidence="5" type="primary">fcl</name>
    <name evidence="7" type="ORF">COT71_02490</name>
</gene>
<keyword evidence="3 5" id="KW-0560">Oxidoreductase</keyword>
<name>A0A2M6WZA5_9BACT</name>
<proteinExistence type="inferred from homology"/>
<evidence type="ECO:0000259" key="6">
    <source>
        <dbReference type="Pfam" id="PF01370"/>
    </source>
</evidence>
<accession>A0A2M6WZA5</accession>
<dbReference type="CDD" id="cd05239">
    <property type="entry name" value="GDP_FS_SDR_e"/>
    <property type="match status" value="1"/>
</dbReference>
<feature type="binding site" evidence="5">
    <location>
        <position position="189"/>
    </location>
    <ligand>
        <name>substrate</name>
    </ligand>
</feature>
<evidence type="ECO:0000256" key="2">
    <source>
        <dbReference type="ARBA" id="ARBA00022857"/>
    </source>
</evidence>
<evidence type="ECO:0000256" key="4">
    <source>
        <dbReference type="ARBA" id="ARBA00023235"/>
    </source>
</evidence>
<feature type="binding site" evidence="5">
    <location>
        <position position="181"/>
    </location>
    <ligand>
        <name>NADP(+)</name>
        <dbReference type="ChEBI" id="CHEBI:58349"/>
    </ligand>
</feature>